<reference evidence="1" key="1">
    <citation type="journal article" date="2014" name="Int. J. Syst. Evol. Microbiol.">
        <title>Complete genome sequence of Corynebacterium casei LMG S-19264T (=DSM 44701T), isolated from a smear-ripened cheese.</title>
        <authorList>
            <consortium name="US DOE Joint Genome Institute (JGI-PGF)"/>
            <person name="Walter F."/>
            <person name="Albersmeier A."/>
            <person name="Kalinowski J."/>
            <person name="Ruckert C."/>
        </authorList>
    </citation>
    <scope>NUCLEOTIDE SEQUENCE</scope>
    <source>
        <strain evidence="1">CGMCC 1.14984</strain>
    </source>
</reference>
<comment type="caution">
    <text evidence="1">The sequence shown here is derived from an EMBL/GenBank/DDBJ whole genome shotgun (WGS) entry which is preliminary data.</text>
</comment>
<dbReference type="AlphaFoldDB" id="A0A8J3A415"/>
<dbReference type="RefSeq" id="WP_155142843.1">
    <property type="nucleotide sequence ID" value="NZ_BMGZ01000004.1"/>
</dbReference>
<protein>
    <submittedName>
        <fullName evidence="1">Uncharacterized protein</fullName>
    </submittedName>
</protein>
<evidence type="ECO:0000313" key="3">
    <source>
        <dbReference type="Proteomes" id="UP000621856"/>
    </source>
</evidence>
<evidence type="ECO:0000313" key="2">
    <source>
        <dbReference type="EMBL" id="NHK29615.1"/>
    </source>
</evidence>
<reference evidence="1" key="3">
    <citation type="submission" date="2020-09" db="EMBL/GenBank/DDBJ databases">
        <authorList>
            <person name="Sun Q."/>
            <person name="Zhou Y."/>
        </authorList>
    </citation>
    <scope>NUCLEOTIDE SEQUENCE</scope>
    <source>
        <strain evidence="1">CGMCC 1.14984</strain>
    </source>
</reference>
<dbReference type="EMBL" id="VCJR02000006">
    <property type="protein sequence ID" value="NHK29615.1"/>
    <property type="molecule type" value="Genomic_DNA"/>
</dbReference>
<evidence type="ECO:0000313" key="1">
    <source>
        <dbReference type="EMBL" id="GGI01402.1"/>
    </source>
</evidence>
<reference evidence="2 4" key="2">
    <citation type="submission" date="2020-02" db="EMBL/GenBank/DDBJ databases">
        <title>Genome sequence of Parvularcula flava strain NH6-79.</title>
        <authorList>
            <person name="Abdul Karim M.H."/>
            <person name="Lam M.Q."/>
            <person name="Chen S.J."/>
            <person name="Yahya A."/>
            <person name="Shahir S."/>
            <person name="Shamsir M.S."/>
            <person name="Chong C.S."/>
        </authorList>
    </citation>
    <scope>NUCLEOTIDE SEQUENCE [LARGE SCALE GENOMIC DNA]</scope>
    <source>
        <strain evidence="2 4">NH6-79</strain>
    </source>
</reference>
<sequence>MLLAAIIMLVMADPSAGSDPLAPERKYEDMELYELCEIYDEISDRLAEEFIASRSGKATDGSDTRPVTEEELAEERKAFFEQVEAQKRYTATKQELRAVVTALGTRECPAREYEFEPLIDDI</sequence>
<accession>A0A8J3A415</accession>
<proteinExistence type="predicted"/>
<dbReference type="Proteomes" id="UP000818603">
    <property type="component" value="Unassembled WGS sequence"/>
</dbReference>
<keyword evidence="4" id="KW-1185">Reference proteome</keyword>
<name>A0A8J3A415_9PROT</name>
<dbReference type="Proteomes" id="UP000621856">
    <property type="component" value="Unassembled WGS sequence"/>
</dbReference>
<dbReference type="EMBL" id="BMGZ01000004">
    <property type="protein sequence ID" value="GGI01402.1"/>
    <property type="molecule type" value="Genomic_DNA"/>
</dbReference>
<evidence type="ECO:0000313" key="4">
    <source>
        <dbReference type="Proteomes" id="UP000818603"/>
    </source>
</evidence>
<organism evidence="1 3">
    <name type="scientific">Aquisalinus luteolus</name>
    <dbReference type="NCBI Taxonomy" id="1566827"/>
    <lineage>
        <taxon>Bacteria</taxon>
        <taxon>Pseudomonadati</taxon>
        <taxon>Pseudomonadota</taxon>
        <taxon>Alphaproteobacteria</taxon>
        <taxon>Parvularculales</taxon>
        <taxon>Parvularculaceae</taxon>
        <taxon>Aquisalinus</taxon>
    </lineage>
</organism>
<gene>
    <name evidence="2" type="ORF">FF098_017035</name>
    <name evidence="1" type="ORF">GCM10011355_31960</name>
</gene>